<proteinExistence type="predicted"/>
<evidence type="ECO:0000313" key="1">
    <source>
        <dbReference type="EMBL" id="MDR6201286.1"/>
    </source>
</evidence>
<dbReference type="AlphaFoldDB" id="A0ABD5C8T3"/>
<evidence type="ECO:0000313" key="2">
    <source>
        <dbReference type="Proteomes" id="UP001245184"/>
    </source>
</evidence>
<protein>
    <submittedName>
        <fullName evidence="1">Uncharacterized protein</fullName>
    </submittedName>
</protein>
<sequence>MTDVELKRKPITEEMGGAIIPEAALEPDDQVNYYIVAAASGQLENQREYRTAWQ</sequence>
<reference evidence="1 2" key="1">
    <citation type="submission" date="2023-08" db="EMBL/GenBank/DDBJ databases">
        <title>Genome sequencing of plant associated microbes to promote plant fitness in Sorghum bicolor and Oryza sativa.</title>
        <authorList>
            <person name="Coleman-Derr D."/>
        </authorList>
    </citation>
    <scope>NUCLEOTIDE SEQUENCE [LARGE SCALE GENOMIC DNA]</scope>
    <source>
        <strain evidence="1 2">SLBN-33</strain>
    </source>
</reference>
<dbReference type="RefSeq" id="WP_310029409.1">
    <property type="nucleotide sequence ID" value="NZ_JAVIZN010000001.1"/>
</dbReference>
<name>A0ABD5C8T3_9BURK</name>
<gene>
    <name evidence="1" type="ORF">QF025_000006</name>
</gene>
<dbReference type="Proteomes" id="UP001245184">
    <property type="component" value="Unassembled WGS sequence"/>
</dbReference>
<organism evidence="1 2">
    <name type="scientific">Paraburkholderia graminis</name>
    <dbReference type="NCBI Taxonomy" id="60548"/>
    <lineage>
        <taxon>Bacteria</taxon>
        <taxon>Pseudomonadati</taxon>
        <taxon>Pseudomonadota</taxon>
        <taxon>Betaproteobacteria</taxon>
        <taxon>Burkholderiales</taxon>
        <taxon>Burkholderiaceae</taxon>
        <taxon>Paraburkholderia</taxon>
    </lineage>
</organism>
<dbReference type="EMBL" id="JAVIZN010000001">
    <property type="protein sequence ID" value="MDR6201286.1"/>
    <property type="molecule type" value="Genomic_DNA"/>
</dbReference>
<accession>A0ABD5C8T3</accession>
<comment type="caution">
    <text evidence="1">The sequence shown here is derived from an EMBL/GenBank/DDBJ whole genome shotgun (WGS) entry which is preliminary data.</text>
</comment>